<feature type="compositionally biased region" description="Pro residues" evidence="1">
    <location>
        <begin position="440"/>
        <end position="450"/>
    </location>
</feature>
<proteinExistence type="predicted"/>
<name>A0AAV3ZS65_9GAST</name>
<gene>
    <name evidence="2" type="ORF">PoB_002445500</name>
</gene>
<sequence>MRQDRDEPIRAFAARLRGQAGVCKFSIKCPCGTYVDYSDVMVRDVLIKGLSDEEIRLDILGESKQDMTLEEALRNVEAKESGKRSATRLAEGVSSGVAAASSYKRQDRLRLEQDRTTTCSYCGRHGHSSSRQELTKKCLAYGKTCTKCGTTHHFANVCRKTSRPTTTPQNPSPNALDDAAATFDSLCSANALTQISQAHTVSLDHHVYNEFCKAWERRASDPQPFVNVTICAMPSDIQSLGFHTPISSPTRPVTFPAMEDTGCQSCLAGLGLLTKMGLNRRHLLPVKMKMTAANHGAINIVGALALRISGTSHTNKKMNTRQMVYFTTATDRMFLSKQACIALGMIPPSFPTIGETSSANCVPDAPPTETQTPQCNCPRRRSPPPHPTSLPFAATEDNRERLEKWLLDFYGSSTFNLCEHQALPKMSGPPIRLMVDPDAHPNPSPRPLTR</sequence>
<dbReference type="Gene3D" id="4.10.60.10">
    <property type="entry name" value="Zinc finger, CCHC-type"/>
    <property type="match status" value="1"/>
</dbReference>
<keyword evidence="3" id="KW-1185">Reference proteome</keyword>
<dbReference type="EMBL" id="BLXT01002828">
    <property type="protein sequence ID" value="GFN97949.1"/>
    <property type="molecule type" value="Genomic_DNA"/>
</dbReference>
<evidence type="ECO:0000256" key="1">
    <source>
        <dbReference type="SAM" id="MobiDB-lite"/>
    </source>
</evidence>
<reference evidence="2 3" key="1">
    <citation type="journal article" date="2021" name="Elife">
        <title>Chloroplast acquisition without the gene transfer in kleptoplastic sea slugs, Plakobranchus ocellatus.</title>
        <authorList>
            <person name="Maeda T."/>
            <person name="Takahashi S."/>
            <person name="Yoshida T."/>
            <person name="Shimamura S."/>
            <person name="Takaki Y."/>
            <person name="Nagai Y."/>
            <person name="Toyoda A."/>
            <person name="Suzuki Y."/>
            <person name="Arimoto A."/>
            <person name="Ishii H."/>
            <person name="Satoh N."/>
            <person name="Nishiyama T."/>
            <person name="Hasebe M."/>
            <person name="Maruyama T."/>
            <person name="Minagawa J."/>
            <person name="Obokata J."/>
            <person name="Shigenobu S."/>
        </authorList>
    </citation>
    <scope>NUCLEOTIDE SEQUENCE [LARGE SCALE GENOMIC DNA]</scope>
</reference>
<evidence type="ECO:0000313" key="2">
    <source>
        <dbReference type="EMBL" id="GFN97949.1"/>
    </source>
</evidence>
<accession>A0AAV3ZS65</accession>
<feature type="region of interest" description="Disordered" evidence="1">
    <location>
        <begin position="357"/>
        <end position="394"/>
    </location>
</feature>
<evidence type="ECO:0000313" key="3">
    <source>
        <dbReference type="Proteomes" id="UP000735302"/>
    </source>
</evidence>
<protein>
    <recommendedName>
        <fullName evidence="4">CCHC-type domain-containing protein</fullName>
    </recommendedName>
</protein>
<dbReference type="AlphaFoldDB" id="A0AAV3ZS65"/>
<feature type="region of interest" description="Disordered" evidence="1">
    <location>
        <begin position="428"/>
        <end position="450"/>
    </location>
</feature>
<comment type="caution">
    <text evidence="2">The sequence shown here is derived from an EMBL/GenBank/DDBJ whole genome shotgun (WGS) entry which is preliminary data.</text>
</comment>
<evidence type="ECO:0008006" key="4">
    <source>
        <dbReference type="Google" id="ProtNLM"/>
    </source>
</evidence>
<organism evidence="2 3">
    <name type="scientific">Plakobranchus ocellatus</name>
    <dbReference type="NCBI Taxonomy" id="259542"/>
    <lineage>
        <taxon>Eukaryota</taxon>
        <taxon>Metazoa</taxon>
        <taxon>Spiralia</taxon>
        <taxon>Lophotrochozoa</taxon>
        <taxon>Mollusca</taxon>
        <taxon>Gastropoda</taxon>
        <taxon>Heterobranchia</taxon>
        <taxon>Euthyneura</taxon>
        <taxon>Panpulmonata</taxon>
        <taxon>Sacoglossa</taxon>
        <taxon>Placobranchoidea</taxon>
        <taxon>Plakobranchidae</taxon>
        <taxon>Plakobranchus</taxon>
    </lineage>
</organism>
<dbReference type="Proteomes" id="UP000735302">
    <property type="component" value="Unassembled WGS sequence"/>
</dbReference>